<dbReference type="Proteomes" id="UP000029443">
    <property type="component" value="Unassembled WGS sequence"/>
</dbReference>
<keyword evidence="4" id="KW-1185">Reference proteome</keyword>
<feature type="region of interest" description="Disordered" evidence="1">
    <location>
        <begin position="196"/>
        <end position="215"/>
    </location>
</feature>
<evidence type="ECO:0000313" key="3">
    <source>
        <dbReference type="EMBL" id="KGD62760.1"/>
    </source>
</evidence>
<evidence type="ECO:0008006" key="5">
    <source>
        <dbReference type="Google" id="ProtNLM"/>
    </source>
</evidence>
<feature type="compositionally biased region" description="Polar residues" evidence="1">
    <location>
        <begin position="203"/>
        <end position="213"/>
    </location>
</feature>
<organism evidence="3 4">
    <name type="scientific">Alcanivorax jadensis T9</name>
    <dbReference type="NCBI Taxonomy" id="1177181"/>
    <lineage>
        <taxon>Bacteria</taxon>
        <taxon>Pseudomonadati</taxon>
        <taxon>Pseudomonadota</taxon>
        <taxon>Gammaproteobacteria</taxon>
        <taxon>Oceanospirillales</taxon>
        <taxon>Alcanivoracaceae</taxon>
        <taxon>Alcanivorax</taxon>
    </lineage>
</organism>
<evidence type="ECO:0000313" key="4">
    <source>
        <dbReference type="Proteomes" id="UP000029443"/>
    </source>
</evidence>
<dbReference type="RefSeq" id="WP_052042399.1">
    <property type="nucleotide sequence ID" value="NZ_ARXU01000001.1"/>
</dbReference>
<keyword evidence="2" id="KW-0472">Membrane</keyword>
<sequence>MQLPAPLRNFYERWLARRLPSARQIVLDQRRIFIFPTGYGFFYLLVAALLFIGGINYENNLILALSFLLASLFMVAILHTFRNLSALGIRNGDSESGFAGEEGALEIVLFAQRREHHCVWLRWRGQDGQQISIRRGEEESLWLNLPLAERGRVMAPRLKVESRFPLGLLRTWSYVTLDHYCLAWPRPKESLDCPADGGKENQEAFSSGQSGNDEFQGLRSYIPGDSLRRVDWKGYAAGRGLNTKQFEEPVGGRLWLRWDRLPGIGEEQRLSVLCYWILQLDQQRQPYGLALPGLTLAPDTGDVHRWRLLDALAGYPDF</sequence>
<feature type="transmembrane region" description="Helical" evidence="2">
    <location>
        <begin position="61"/>
        <end position="81"/>
    </location>
</feature>
<keyword evidence="2" id="KW-1133">Transmembrane helix</keyword>
<dbReference type="PANTHER" id="PTHR34351">
    <property type="entry name" value="SLR1927 PROTEIN-RELATED"/>
    <property type="match status" value="1"/>
</dbReference>
<reference evidence="3 4" key="1">
    <citation type="submission" date="2012-09" db="EMBL/GenBank/DDBJ databases">
        <title>Genome Sequence of alkane-degrading Bacterium Alcanivorax jadensis T9.</title>
        <authorList>
            <person name="Lai Q."/>
            <person name="Shao Z."/>
        </authorList>
    </citation>
    <scope>NUCLEOTIDE SEQUENCE [LARGE SCALE GENOMIC DNA]</scope>
    <source>
        <strain evidence="3 4">T9</strain>
    </source>
</reference>
<protein>
    <recommendedName>
        <fullName evidence="5">DUF58 domain-containing protein</fullName>
    </recommendedName>
</protein>
<name>A0ABR4WGX1_9GAMM</name>
<proteinExistence type="predicted"/>
<accession>A0ABR4WGX1</accession>
<feature type="transmembrane region" description="Helical" evidence="2">
    <location>
        <begin position="32"/>
        <end position="55"/>
    </location>
</feature>
<comment type="caution">
    <text evidence="3">The sequence shown here is derived from an EMBL/GenBank/DDBJ whole genome shotgun (WGS) entry which is preliminary data.</text>
</comment>
<dbReference type="PANTHER" id="PTHR34351:SF1">
    <property type="entry name" value="SLR1927 PROTEIN"/>
    <property type="match status" value="1"/>
</dbReference>
<evidence type="ECO:0000256" key="1">
    <source>
        <dbReference type="SAM" id="MobiDB-lite"/>
    </source>
</evidence>
<evidence type="ECO:0000256" key="2">
    <source>
        <dbReference type="SAM" id="Phobius"/>
    </source>
</evidence>
<keyword evidence="2" id="KW-0812">Transmembrane</keyword>
<gene>
    <name evidence="3" type="ORF">T9A_00080</name>
</gene>
<dbReference type="EMBL" id="ARXU01000001">
    <property type="protein sequence ID" value="KGD62760.1"/>
    <property type="molecule type" value="Genomic_DNA"/>
</dbReference>